<sequence>MAQMMMVQLQQQQLTLCAQHTGVAAIHCPIPCPSAAHSSKPKQKPHLTPGCSSNSFGAFFEVSCNNYKTRSRRLVAVSLFKSPPKEEGSFFDSNVVQTELHRIQSDYKRLVHLGKNYPQFDREGKLSYIREMKDVLERWQIFHKRMELSDDFSAKLYAKHLKTKVSPQEESNFDMVLSFYNALNDMKHDVEAGM</sequence>
<reference evidence="2" key="1">
    <citation type="journal article" date="2024" name="Proc. Natl. Acad. Sci. U.S.A.">
        <title>Extraordinary preservation of gene collinearity over three hundred million years revealed in homosporous lycophytes.</title>
        <authorList>
            <person name="Li C."/>
            <person name="Wickell D."/>
            <person name="Kuo L.Y."/>
            <person name="Chen X."/>
            <person name="Nie B."/>
            <person name="Liao X."/>
            <person name="Peng D."/>
            <person name="Ji J."/>
            <person name="Jenkins J."/>
            <person name="Williams M."/>
            <person name="Shu S."/>
            <person name="Plott C."/>
            <person name="Barry K."/>
            <person name="Rajasekar S."/>
            <person name="Grimwood J."/>
            <person name="Han X."/>
            <person name="Sun S."/>
            <person name="Hou Z."/>
            <person name="He W."/>
            <person name="Dai G."/>
            <person name="Sun C."/>
            <person name="Schmutz J."/>
            <person name="Leebens-Mack J.H."/>
            <person name="Li F.W."/>
            <person name="Wang L."/>
        </authorList>
    </citation>
    <scope>NUCLEOTIDE SEQUENCE [LARGE SCALE GENOMIC DNA]</scope>
    <source>
        <strain evidence="2">cv. PW_Plant_1</strain>
    </source>
</reference>
<dbReference type="EMBL" id="CM055098">
    <property type="protein sequence ID" value="KAJ7549734.1"/>
    <property type="molecule type" value="Genomic_DNA"/>
</dbReference>
<dbReference type="Proteomes" id="UP001162992">
    <property type="component" value="Chromosome 7"/>
</dbReference>
<comment type="caution">
    <text evidence="1">The sequence shown here is derived from an EMBL/GenBank/DDBJ whole genome shotgun (WGS) entry which is preliminary data.</text>
</comment>
<proteinExistence type="predicted"/>
<keyword evidence="2" id="KW-1185">Reference proteome</keyword>
<organism evidence="1 2">
    <name type="scientific">Diphasiastrum complanatum</name>
    <name type="common">Issler's clubmoss</name>
    <name type="synonym">Lycopodium complanatum</name>
    <dbReference type="NCBI Taxonomy" id="34168"/>
    <lineage>
        <taxon>Eukaryota</taxon>
        <taxon>Viridiplantae</taxon>
        <taxon>Streptophyta</taxon>
        <taxon>Embryophyta</taxon>
        <taxon>Tracheophyta</taxon>
        <taxon>Lycopodiopsida</taxon>
        <taxon>Lycopodiales</taxon>
        <taxon>Lycopodiaceae</taxon>
        <taxon>Lycopodioideae</taxon>
        <taxon>Diphasiastrum</taxon>
    </lineage>
</organism>
<evidence type="ECO:0000313" key="2">
    <source>
        <dbReference type="Proteomes" id="UP001162992"/>
    </source>
</evidence>
<evidence type="ECO:0000313" key="1">
    <source>
        <dbReference type="EMBL" id="KAJ7549734.1"/>
    </source>
</evidence>
<name>A0ACC2D604_DIPCM</name>
<gene>
    <name evidence="1" type="ORF">O6H91_07G065500</name>
</gene>
<accession>A0ACC2D604</accession>
<protein>
    <submittedName>
        <fullName evidence="1">Uncharacterized protein</fullName>
    </submittedName>
</protein>